<keyword evidence="1" id="KW-0479">Metal-binding</keyword>
<dbReference type="PANTHER" id="PTHR43432">
    <property type="entry name" value="SLR0285 PROTEIN"/>
    <property type="match status" value="1"/>
</dbReference>
<dbReference type="EMBL" id="JACHGB010000004">
    <property type="protein sequence ID" value="MBB5272360.1"/>
    <property type="molecule type" value="Genomic_DNA"/>
</dbReference>
<evidence type="ECO:0000256" key="2">
    <source>
        <dbReference type="ARBA" id="ARBA00023004"/>
    </source>
</evidence>
<dbReference type="SFLD" id="SFLDG01084">
    <property type="entry name" value="Uncharacterised_Radical_SAM_Su"/>
    <property type="match status" value="1"/>
</dbReference>
<keyword evidence="2" id="KW-0408">Iron</keyword>
<feature type="region of interest" description="Disordered" evidence="4">
    <location>
        <begin position="1"/>
        <end position="41"/>
    </location>
</feature>
<comment type="caution">
    <text evidence="6">The sequence shown here is derived from an EMBL/GenBank/DDBJ whole genome shotgun (WGS) entry which is preliminary data.</text>
</comment>
<dbReference type="RefSeq" id="WP_183967685.1">
    <property type="nucleotide sequence ID" value="NZ_BAABEW010000025.1"/>
</dbReference>
<dbReference type="GO" id="GO:0051536">
    <property type="term" value="F:iron-sulfur cluster binding"/>
    <property type="evidence" value="ECO:0007669"/>
    <property type="project" value="UniProtKB-KW"/>
</dbReference>
<proteinExistence type="predicted"/>
<dbReference type="GO" id="GO:0046872">
    <property type="term" value="F:metal ion binding"/>
    <property type="evidence" value="ECO:0007669"/>
    <property type="project" value="UniProtKB-KW"/>
</dbReference>
<evidence type="ECO:0000313" key="7">
    <source>
        <dbReference type="Proteomes" id="UP000532440"/>
    </source>
</evidence>
<dbReference type="PROSITE" id="PS51918">
    <property type="entry name" value="RADICAL_SAM"/>
    <property type="match status" value="1"/>
</dbReference>
<dbReference type="InterPro" id="IPR058240">
    <property type="entry name" value="rSAM_sf"/>
</dbReference>
<feature type="domain" description="Radical SAM core" evidence="5">
    <location>
        <begin position="82"/>
        <end position="321"/>
    </location>
</feature>
<accession>A0A7W8HHY8</accession>
<dbReference type="Gene3D" id="3.80.30.30">
    <property type="match status" value="1"/>
</dbReference>
<dbReference type="Proteomes" id="UP000532440">
    <property type="component" value="Unassembled WGS sequence"/>
</dbReference>
<feature type="compositionally biased region" description="Low complexity" evidence="4">
    <location>
        <begin position="18"/>
        <end position="35"/>
    </location>
</feature>
<dbReference type="SUPFAM" id="SSF102114">
    <property type="entry name" value="Radical SAM enzymes"/>
    <property type="match status" value="1"/>
</dbReference>
<dbReference type="AlphaFoldDB" id="A0A7W8HHY8"/>
<dbReference type="SMART" id="SM00729">
    <property type="entry name" value="Elp3"/>
    <property type="match status" value="1"/>
</dbReference>
<dbReference type="PANTHER" id="PTHR43432:SF3">
    <property type="entry name" value="SLR0285 PROTEIN"/>
    <property type="match status" value="1"/>
</dbReference>
<gene>
    <name evidence="6" type="ORF">HNQ70_002374</name>
</gene>
<name>A0A7W8HHY8_9BURK</name>
<dbReference type="InterPro" id="IPR006638">
    <property type="entry name" value="Elp3/MiaA/NifB-like_rSAM"/>
</dbReference>
<dbReference type="InterPro" id="IPR040086">
    <property type="entry name" value="MJ0683-like"/>
</dbReference>
<reference evidence="6 7" key="1">
    <citation type="submission" date="2020-08" db="EMBL/GenBank/DDBJ databases">
        <title>Genomic Encyclopedia of Type Strains, Phase IV (KMG-IV): sequencing the most valuable type-strain genomes for metagenomic binning, comparative biology and taxonomic classification.</title>
        <authorList>
            <person name="Goeker M."/>
        </authorList>
    </citation>
    <scope>NUCLEOTIDE SEQUENCE [LARGE SCALE GENOMIC DNA]</scope>
    <source>
        <strain evidence="6 7">DSM 29781</strain>
    </source>
</reference>
<evidence type="ECO:0000256" key="3">
    <source>
        <dbReference type="ARBA" id="ARBA00023014"/>
    </source>
</evidence>
<sequence length="397" mass="43927">MHTDRDPFTPPPAEEGEAGAPRRPAAPVRGRGAVGNPQARFDRYVREATDDGWFGPEGDPPARDTRVDTEQARSVISRNTSPDIPFTLSLNPYRGCEHGCVYCYARPNHAHLGLSPGLDFETRLVAKVNAAQCLRAELAAPSYRCEALNLGTATDAYQPIEREWRITRAVLEVLAECAHPVALVTKSSLVERDLDLLAPMARRGLAAVYVSVTTLDPVLARRWEPRAAAPWRRLETIRRLSEAGVPVGVSVSPVVPFLNEPELERILGAAREAGASHAFYTVLRLPGEVRQVFTDWLRAVYPERAQRILGRLADMRDPSGRARLNDARFHKRMKGEGHWADLLGLRFQLAARKLGFSRDRLQLRTDLFVAPRADGQFALFPSDPAGMSPPDRAAPGE</sequence>
<protein>
    <submittedName>
        <fullName evidence="6">DNA repair photolyase</fullName>
    </submittedName>
</protein>
<keyword evidence="3" id="KW-0411">Iron-sulfur</keyword>
<evidence type="ECO:0000259" key="5">
    <source>
        <dbReference type="PROSITE" id="PS51918"/>
    </source>
</evidence>
<dbReference type="GO" id="GO:0016829">
    <property type="term" value="F:lyase activity"/>
    <property type="evidence" value="ECO:0007669"/>
    <property type="project" value="UniProtKB-KW"/>
</dbReference>
<dbReference type="InterPro" id="IPR007197">
    <property type="entry name" value="rSAM"/>
</dbReference>
<dbReference type="Pfam" id="PF04055">
    <property type="entry name" value="Radical_SAM"/>
    <property type="match status" value="1"/>
</dbReference>
<dbReference type="CDD" id="cd01335">
    <property type="entry name" value="Radical_SAM"/>
    <property type="match status" value="1"/>
</dbReference>
<evidence type="ECO:0000313" key="6">
    <source>
        <dbReference type="EMBL" id="MBB5272360.1"/>
    </source>
</evidence>
<keyword evidence="6" id="KW-0456">Lyase</keyword>
<dbReference type="SFLD" id="SFLDS00029">
    <property type="entry name" value="Radical_SAM"/>
    <property type="match status" value="1"/>
</dbReference>
<keyword evidence="7" id="KW-1185">Reference proteome</keyword>
<evidence type="ECO:0000256" key="1">
    <source>
        <dbReference type="ARBA" id="ARBA00022723"/>
    </source>
</evidence>
<dbReference type="NCBIfam" id="NF033668">
    <property type="entry name" value="rSAM_PA0069"/>
    <property type="match status" value="1"/>
</dbReference>
<evidence type="ECO:0000256" key="4">
    <source>
        <dbReference type="SAM" id="MobiDB-lite"/>
    </source>
</evidence>
<organism evidence="6 7">
    <name type="scientific">Quisquiliibacterium transsilvanicum</name>
    <dbReference type="NCBI Taxonomy" id="1549638"/>
    <lineage>
        <taxon>Bacteria</taxon>
        <taxon>Pseudomonadati</taxon>
        <taxon>Pseudomonadota</taxon>
        <taxon>Betaproteobacteria</taxon>
        <taxon>Burkholderiales</taxon>
        <taxon>Burkholderiaceae</taxon>
        <taxon>Quisquiliibacterium</taxon>
    </lineage>
</organism>